<dbReference type="Pfam" id="PF04205">
    <property type="entry name" value="FMN_bind"/>
    <property type="match status" value="1"/>
</dbReference>
<protein>
    <recommendedName>
        <fullName evidence="1">FMN-binding domain-containing protein</fullName>
    </recommendedName>
</protein>
<dbReference type="EMBL" id="NIQC01000012">
    <property type="protein sequence ID" value="OWZ83785.1"/>
    <property type="molecule type" value="Genomic_DNA"/>
</dbReference>
<dbReference type="AlphaFoldDB" id="A0A226BXX5"/>
<feature type="domain" description="FMN-binding" evidence="1">
    <location>
        <begin position="68"/>
        <end position="143"/>
    </location>
</feature>
<organism evidence="2 3">
    <name type="scientific">Natranaerobius trueperi</name>
    <dbReference type="NCBI Taxonomy" id="759412"/>
    <lineage>
        <taxon>Bacteria</taxon>
        <taxon>Bacillati</taxon>
        <taxon>Bacillota</taxon>
        <taxon>Clostridia</taxon>
        <taxon>Natranaerobiales</taxon>
        <taxon>Natranaerobiaceae</taxon>
        <taxon>Natranaerobius</taxon>
    </lineage>
</organism>
<dbReference type="Proteomes" id="UP000214588">
    <property type="component" value="Unassembled WGS sequence"/>
</dbReference>
<keyword evidence="3" id="KW-1185">Reference proteome</keyword>
<name>A0A226BXX5_9FIRM</name>
<comment type="caution">
    <text evidence="2">The sequence shown here is derived from an EMBL/GenBank/DDBJ whole genome shotgun (WGS) entry which is preliminary data.</text>
</comment>
<dbReference type="InterPro" id="IPR007329">
    <property type="entry name" value="FMN-bd"/>
</dbReference>
<dbReference type="GO" id="GO:0016020">
    <property type="term" value="C:membrane"/>
    <property type="evidence" value="ECO:0007669"/>
    <property type="project" value="InterPro"/>
</dbReference>
<reference evidence="2 3" key="1">
    <citation type="submission" date="2017-06" db="EMBL/GenBank/DDBJ databases">
        <title>Draft Genome Sequence of Natranaerobius trueperi halophilic, alkalithermophilic bacteria from soda lakes.</title>
        <authorList>
            <person name="Zhao B."/>
        </authorList>
    </citation>
    <scope>NUCLEOTIDE SEQUENCE [LARGE SCALE GENOMIC DNA]</scope>
    <source>
        <strain evidence="2 3">DSM 18760</strain>
    </source>
</reference>
<evidence type="ECO:0000313" key="3">
    <source>
        <dbReference type="Proteomes" id="UP000214588"/>
    </source>
</evidence>
<dbReference type="Gene3D" id="3.90.1010.20">
    <property type="match status" value="1"/>
</dbReference>
<evidence type="ECO:0000313" key="2">
    <source>
        <dbReference type="EMBL" id="OWZ83785.1"/>
    </source>
</evidence>
<accession>A0A226BXX5</accession>
<proteinExistence type="predicted"/>
<sequence length="143" mass="15192">MCLLTKSKMLYCIGILKHAARREGRTMKKILLITVLGAMLVMVGCGAEADGEKVGEFADGSYDATASGHEGDITLEVLIEDGEIADIEILEEQETEGIADPAFESILEEVIENQGTEDVDTISGATATSEALLEAIETALDEA</sequence>
<evidence type="ECO:0000259" key="1">
    <source>
        <dbReference type="SMART" id="SM00900"/>
    </source>
</evidence>
<gene>
    <name evidence="2" type="ORF">CDO51_06745</name>
</gene>
<dbReference type="SMART" id="SM00900">
    <property type="entry name" value="FMN_bind"/>
    <property type="match status" value="1"/>
</dbReference>
<dbReference type="GO" id="GO:0010181">
    <property type="term" value="F:FMN binding"/>
    <property type="evidence" value="ECO:0007669"/>
    <property type="project" value="InterPro"/>
</dbReference>